<evidence type="ECO:0000313" key="3">
    <source>
        <dbReference type="Proteomes" id="UP000559987"/>
    </source>
</evidence>
<dbReference type="SUPFAM" id="SSF53756">
    <property type="entry name" value="UDP-Glycosyltransferase/glycogen phosphorylase"/>
    <property type="match status" value="1"/>
</dbReference>
<gene>
    <name evidence="2" type="ORF">FHS30_003224</name>
</gene>
<dbReference type="EC" id="2.4.1.-" evidence="2"/>
<dbReference type="AlphaFoldDB" id="A0A839UTF9"/>
<evidence type="ECO:0000313" key="2">
    <source>
        <dbReference type="EMBL" id="MBB3170011.1"/>
    </source>
</evidence>
<proteinExistence type="predicted"/>
<dbReference type="Pfam" id="PF00534">
    <property type="entry name" value="Glycos_transf_1"/>
    <property type="match status" value="1"/>
</dbReference>
<protein>
    <submittedName>
        <fullName evidence="2">UDP-glucose:(Heptosyl)LPS alpha-1,3-glucosyltransferase</fullName>
        <ecNumber evidence="2">2.4.1.-</ecNumber>
    </submittedName>
</protein>
<dbReference type="CDD" id="cd03801">
    <property type="entry name" value="GT4_PimA-like"/>
    <property type="match status" value="1"/>
</dbReference>
<keyword evidence="2" id="KW-0808">Transferase</keyword>
<dbReference type="RefSeq" id="WP_183911484.1">
    <property type="nucleotide sequence ID" value="NZ_JACHXZ010000004.1"/>
</dbReference>
<keyword evidence="3" id="KW-1185">Reference proteome</keyword>
<dbReference type="PANTHER" id="PTHR12526:SF641">
    <property type="entry name" value="LIPOPOLYSACCHARIDE CORE BIOSYNTHESIS PROTEIN RFAG"/>
    <property type="match status" value="1"/>
</dbReference>
<comment type="caution">
    <text evidence="2">The sequence shown here is derived from an EMBL/GenBank/DDBJ whole genome shotgun (WGS) entry which is preliminary data.</text>
</comment>
<dbReference type="GO" id="GO:1901135">
    <property type="term" value="P:carbohydrate derivative metabolic process"/>
    <property type="evidence" value="ECO:0007669"/>
    <property type="project" value="UniProtKB-ARBA"/>
</dbReference>
<feature type="domain" description="Glycosyl transferase family 1" evidence="1">
    <location>
        <begin position="186"/>
        <end position="347"/>
    </location>
</feature>
<reference evidence="2 3" key="1">
    <citation type="submission" date="2020-08" db="EMBL/GenBank/DDBJ databases">
        <title>Genomic Encyclopedia of Type Strains, Phase III (KMG-III): the genomes of soil and plant-associated and newly described type strains.</title>
        <authorList>
            <person name="Whitman W."/>
        </authorList>
    </citation>
    <scope>NUCLEOTIDE SEQUENCE [LARGE SCALE GENOMIC DNA]</scope>
    <source>
        <strain evidence="2 3">CECT 8571</strain>
    </source>
</reference>
<dbReference type="GO" id="GO:0016757">
    <property type="term" value="F:glycosyltransferase activity"/>
    <property type="evidence" value="ECO:0007669"/>
    <property type="project" value="UniProtKB-KW"/>
</dbReference>
<dbReference type="PANTHER" id="PTHR12526">
    <property type="entry name" value="GLYCOSYLTRANSFERASE"/>
    <property type="match status" value="1"/>
</dbReference>
<keyword evidence="2" id="KW-0328">Glycosyltransferase</keyword>
<organism evidence="2 3">
    <name type="scientific">Simiduia aestuariiviva</name>
    <dbReference type="NCBI Taxonomy" id="1510459"/>
    <lineage>
        <taxon>Bacteria</taxon>
        <taxon>Pseudomonadati</taxon>
        <taxon>Pseudomonadota</taxon>
        <taxon>Gammaproteobacteria</taxon>
        <taxon>Cellvibrionales</taxon>
        <taxon>Cellvibrionaceae</taxon>
        <taxon>Simiduia</taxon>
    </lineage>
</organism>
<dbReference type="Gene3D" id="3.40.50.2000">
    <property type="entry name" value="Glycogen Phosphorylase B"/>
    <property type="match status" value="2"/>
</dbReference>
<name>A0A839UTF9_9GAMM</name>
<evidence type="ECO:0000259" key="1">
    <source>
        <dbReference type="Pfam" id="PF00534"/>
    </source>
</evidence>
<dbReference type="EMBL" id="JACHXZ010000004">
    <property type="protein sequence ID" value="MBB3170011.1"/>
    <property type="molecule type" value="Genomic_DNA"/>
</dbReference>
<accession>A0A839UTF9</accession>
<dbReference type="Proteomes" id="UP000559987">
    <property type="component" value="Unassembled WGS sequence"/>
</dbReference>
<dbReference type="InterPro" id="IPR001296">
    <property type="entry name" value="Glyco_trans_1"/>
</dbReference>
<sequence>MEIALSIYHHSPFEGHARHCANIARELIRRGHTVRAYSMQWEGETPDNLRFVQVPVKSKVPEERNDFFNRWVTAHLQKFPVDCHVGFNKMPGLHVSLVTEGCYKAQVAETCTWVYKMSPTYKFWSACEEAVFGAQSKTRILLMSSAQRAIFANQFPAAVKRMHLLPPSVTSDRKATIESELYKMEFRRKQHVKPNGLVLLAVMTRFKRQGLERLIKAIAALPEDLKARVRLWVVGGDKPDDYVLQAAELGVADKMMFFGGRDDVPTFMQSADLLVHPAHQDMTATVLLEAMASGLPVLTTTTCGYAPLVKKANAGLVAPYPYSQDAFNALLVQALSTDERMEWGINALEFTDSRDIYSLAHKAADIIEGSVTPAG</sequence>